<accession>A0A370I0R2</accession>
<feature type="signal peptide" evidence="4">
    <location>
        <begin position="1"/>
        <end position="34"/>
    </location>
</feature>
<dbReference type="InterPro" id="IPR029058">
    <property type="entry name" value="AB_hydrolase_fold"/>
</dbReference>
<dbReference type="GO" id="GO:0016787">
    <property type="term" value="F:hydrolase activity"/>
    <property type="evidence" value="ECO:0007669"/>
    <property type="project" value="UniProtKB-KW"/>
</dbReference>
<evidence type="ECO:0000313" key="7">
    <source>
        <dbReference type="Proteomes" id="UP000254869"/>
    </source>
</evidence>
<evidence type="ECO:0000259" key="5">
    <source>
        <dbReference type="Pfam" id="PF00561"/>
    </source>
</evidence>
<reference evidence="6 7" key="1">
    <citation type="submission" date="2018-07" db="EMBL/GenBank/DDBJ databases">
        <title>Genomic Encyclopedia of Type Strains, Phase IV (KMG-IV): sequencing the most valuable type-strain genomes for metagenomic binning, comparative biology and taxonomic classification.</title>
        <authorList>
            <person name="Goeker M."/>
        </authorList>
    </citation>
    <scope>NUCLEOTIDE SEQUENCE [LARGE SCALE GENOMIC DNA]</scope>
    <source>
        <strain evidence="6 7">DSM 44290</strain>
    </source>
</reference>
<feature type="domain" description="AB hydrolase-1" evidence="5">
    <location>
        <begin position="102"/>
        <end position="475"/>
    </location>
</feature>
<evidence type="ECO:0000256" key="3">
    <source>
        <dbReference type="ARBA" id="ARBA00022801"/>
    </source>
</evidence>
<dbReference type="STRING" id="1210086.GCA_001613105_02740"/>
<evidence type="ECO:0000256" key="4">
    <source>
        <dbReference type="SAM" id="SignalP"/>
    </source>
</evidence>
<gene>
    <name evidence="6" type="ORF">DFR76_108167</name>
</gene>
<dbReference type="Proteomes" id="UP000254869">
    <property type="component" value="Unassembled WGS sequence"/>
</dbReference>
<organism evidence="6 7">
    <name type="scientific">Nocardia pseudobrasiliensis</name>
    <dbReference type="NCBI Taxonomy" id="45979"/>
    <lineage>
        <taxon>Bacteria</taxon>
        <taxon>Bacillati</taxon>
        <taxon>Actinomycetota</taxon>
        <taxon>Actinomycetes</taxon>
        <taxon>Mycobacteriales</taxon>
        <taxon>Nocardiaceae</taxon>
        <taxon>Nocardia</taxon>
    </lineage>
</organism>
<protein>
    <submittedName>
        <fullName evidence="6">Alpha/beta hydrolase family protein</fullName>
    </submittedName>
</protein>
<dbReference type="PANTHER" id="PTHR43248">
    <property type="entry name" value="2-SUCCINYL-6-HYDROXY-2,4-CYCLOHEXADIENE-1-CARBOXYLATE SYNTHASE"/>
    <property type="match status" value="1"/>
</dbReference>
<dbReference type="EMBL" id="QQBC01000008">
    <property type="protein sequence ID" value="RDI64335.1"/>
    <property type="molecule type" value="Genomic_DNA"/>
</dbReference>
<comment type="similarity">
    <text evidence="1">Belongs to the peptidase S33 family.</text>
</comment>
<dbReference type="InterPro" id="IPR000073">
    <property type="entry name" value="AB_hydrolase_1"/>
</dbReference>
<name>A0A370I0R2_9NOCA</name>
<comment type="caution">
    <text evidence="6">The sequence shown here is derived from an EMBL/GenBank/DDBJ whole genome shotgun (WGS) entry which is preliminary data.</text>
</comment>
<keyword evidence="3 6" id="KW-0378">Hydrolase</keyword>
<evidence type="ECO:0000313" key="6">
    <source>
        <dbReference type="EMBL" id="RDI64335.1"/>
    </source>
</evidence>
<keyword evidence="2 4" id="KW-0732">Signal</keyword>
<evidence type="ECO:0000256" key="1">
    <source>
        <dbReference type="ARBA" id="ARBA00010088"/>
    </source>
</evidence>
<dbReference type="SUPFAM" id="SSF53474">
    <property type="entry name" value="alpha/beta-Hydrolases"/>
    <property type="match status" value="1"/>
</dbReference>
<dbReference type="InterPro" id="IPR051601">
    <property type="entry name" value="Serine_prot/Carboxylest_S33"/>
</dbReference>
<evidence type="ECO:0000256" key="2">
    <source>
        <dbReference type="ARBA" id="ARBA00022729"/>
    </source>
</evidence>
<dbReference type="AlphaFoldDB" id="A0A370I0R2"/>
<dbReference type="PROSITE" id="PS51257">
    <property type="entry name" value="PROKAR_LIPOPROTEIN"/>
    <property type="match status" value="1"/>
</dbReference>
<proteinExistence type="inferred from homology"/>
<keyword evidence="7" id="KW-1185">Reference proteome</keyword>
<dbReference type="PANTHER" id="PTHR43248:SF29">
    <property type="entry name" value="TRIPEPTIDYL AMINOPEPTIDASE"/>
    <property type="match status" value="1"/>
</dbReference>
<feature type="chain" id="PRO_5016986304" evidence="4">
    <location>
        <begin position="35"/>
        <end position="499"/>
    </location>
</feature>
<sequence>MVFWRNRTANRVRRWPIAGAVALAIVACGGQAVADSGPLDRYYQQPIAWESCESYSGADMLGGAGFECARVTVPLDYDRPDGDTARIAISRHRASGARVGSLLTNPGGPGVPGLALPMMLAKTPLAERFDLIGIDVRGLGASTPTVTCRTPEEHRAHREDPIWDLSPAGIAATEQRHREYVADCVRRTGVDLLRHIGTADVARDFDVIRGALGDDKLTYFGGSYGSRLGSTIAELYPDRVRAMVLDAPIDPTAPILDEVAASAGFQHAFEAYAADCAKSPDCPVGTDPARASDSLRELLTPLQRRPAPTADGRGLGWMGAMGAVMNSLYSPQLWPVITRGLTELRGGHGDTLARMTDFMEGMVQRDLQRAVLCGEEPRTDRAAGVEIDSRTRSVAPAFDDGQATGQFPLGVCNFWPFEPFAQPHVPDTHGLPKTVVVATTGDPVTPYQGGRNLAGYLGAALITYRGTQHSAAFQGVSCIDQPLVRYLTDLVVPAELSCA</sequence>
<dbReference type="Pfam" id="PF00561">
    <property type="entry name" value="Abhydrolase_1"/>
    <property type="match status" value="1"/>
</dbReference>
<dbReference type="Gene3D" id="3.40.50.1820">
    <property type="entry name" value="alpha/beta hydrolase"/>
    <property type="match status" value="1"/>
</dbReference>